<reference evidence="4" key="2">
    <citation type="submission" date="2016-02" db="EMBL/GenBank/DDBJ databases">
        <title>Draft genome sequence of five rapidly growing Mycobacterium species.</title>
        <authorList>
            <person name="Katahira K."/>
            <person name="Gotou Y."/>
            <person name="Iida K."/>
            <person name="Ogura Y."/>
            <person name="Hayashi T."/>
        </authorList>
    </citation>
    <scope>NUCLEOTIDE SEQUENCE [LARGE SCALE GENOMIC DNA]</scope>
    <source>
        <strain evidence="4">JCM15298</strain>
    </source>
</reference>
<dbReference type="PROSITE" id="PS51819">
    <property type="entry name" value="VOC"/>
    <property type="match status" value="1"/>
</dbReference>
<dbReference type="EMBL" id="BCSY01000011">
    <property type="protein sequence ID" value="GAS93442.1"/>
    <property type="molecule type" value="Genomic_DNA"/>
</dbReference>
<feature type="domain" description="VOC" evidence="2">
    <location>
        <begin position="20"/>
        <end position="165"/>
    </location>
</feature>
<reference evidence="4" key="1">
    <citation type="journal article" date="2016" name="Genome Announc.">
        <title>Draft Genome Sequences of Five Rapidly Growing Mycobacterium Species, M. thermoresistibile, M. fortuitum subsp. acetamidolyticum, M. canariasense, M. brisbanense, and M. novocastrense.</title>
        <authorList>
            <person name="Katahira K."/>
            <person name="Ogura Y."/>
            <person name="Gotoh Y."/>
            <person name="Hayashi T."/>
        </authorList>
    </citation>
    <scope>NUCLEOTIDE SEQUENCE [LARGE SCALE GENOMIC DNA]</scope>
    <source>
        <strain evidence="4">JCM15298</strain>
    </source>
</reference>
<dbReference type="SUPFAM" id="SSF54593">
    <property type="entry name" value="Glyoxalase/Bleomycin resistance protein/Dihydroxybiphenyl dioxygenase"/>
    <property type="match status" value="1"/>
</dbReference>
<dbReference type="Proteomes" id="UP000069443">
    <property type="component" value="Unassembled WGS sequence"/>
</dbReference>
<keyword evidence="3" id="KW-0413">Isomerase</keyword>
<comment type="caution">
    <text evidence="3">The sequence shown here is derived from an EMBL/GenBank/DDBJ whole genome shotgun (WGS) entry which is preliminary data.</text>
</comment>
<dbReference type="GO" id="GO:0046491">
    <property type="term" value="P:L-methylmalonyl-CoA metabolic process"/>
    <property type="evidence" value="ECO:0007669"/>
    <property type="project" value="TreeGrafter"/>
</dbReference>
<dbReference type="PANTHER" id="PTHR43048:SF6">
    <property type="entry name" value="BLR8189 PROTEIN"/>
    <property type="match status" value="1"/>
</dbReference>
<keyword evidence="4" id="KW-1185">Reference proteome</keyword>
<evidence type="ECO:0000313" key="3">
    <source>
        <dbReference type="EMBL" id="GAS93442.1"/>
    </source>
</evidence>
<dbReference type="GO" id="GO:0046872">
    <property type="term" value="F:metal ion binding"/>
    <property type="evidence" value="ECO:0007669"/>
    <property type="project" value="UniProtKB-KW"/>
</dbReference>
<gene>
    <name evidence="3" type="primary">vldX</name>
    <name evidence="3" type="ORF">RMCC_0408</name>
</gene>
<name>A0A100W7Z2_MYCCR</name>
<dbReference type="Pfam" id="PF13669">
    <property type="entry name" value="Glyoxalase_4"/>
    <property type="match status" value="1"/>
</dbReference>
<sequence length="199" mass="21996">MTQMEMDVPAMAGSIPTATNVDHVSWSVQDLDAAVSFCVEVLGGQEIFRAGPFSDPSGDWMSTHFDVEDRASATLAYVRLGATQVVEFIQWSTENREELWPRTSDVGATHLGIHVRDIDQANRYLQEHGCSACGSPILLDGVPHAGVRILYVRTPIGLLLELVSRPARDLPYEATTEARLLEPKHEWSNRQAIPGKEMP</sequence>
<evidence type="ECO:0000259" key="2">
    <source>
        <dbReference type="PROSITE" id="PS51819"/>
    </source>
</evidence>
<organism evidence="3 4">
    <name type="scientific">Mycolicibacterium canariasense</name>
    <name type="common">Mycobacterium canariasense</name>
    <dbReference type="NCBI Taxonomy" id="228230"/>
    <lineage>
        <taxon>Bacteria</taxon>
        <taxon>Bacillati</taxon>
        <taxon>Actinomycetota</taxon>
        <taxon>Actinomycetes</taxon>
        <taxon>Mycobacteriales</taxon>
        <taxon>Mycobacteriaceae</taxon>
        <taxon>Mycolicibacterium</taxon>
    </lineage>
</organism>
<dbReference type="OrthoDB" id="2613830at2"/>
<dbReference type="AlphaFoldDB" id="A0A100W7Z2"/>
<dbReference type="InterPro" id="IPR029068">
    <property type="entry name" value="Glyas_Bleomycin-R_OHBP_Dase"/>
</dbReference>
<evidence type="ECO:0000256" key="1">
    <source>
        <dbReference type="ARBA" id="ARBA00022723"/>
    </source>
</evidence>
<keyword evidence="1" id="KW-0479">Metal-binding</keyword>
<dbReference type="STRING" id="228230.RMCC_0408"/>
<protein>
    <submittedName>
        <fullName evidence="3">Putative metalloisomerase</fullName>
    </submittedName>
</protein>
<dbReference type="GO" id="GO:0004493">
    <property type="term" value="F:methylmalonyl-CoA epimerase activity"/>
    <property type="evidence" value="ECO:0007669"/>
    <property type="project" value="TreeGrafter"/>
</dbReference>
<evidence type="ECO:0000313" key="4">
    <source>
        <dbReference type="Proteomes" id="UP000069443"/>
    </source>
</evidence>
<dbReference type="PANTHER" id="PTHR43048">
    <property type="entry name" value="METHYLMALONYL-COA EPIMERASE"/>
    <property type="match status" value="1"/>
</dbReference>
<accession>A0A100W7Z2</accession>
<dbReference type="InterPro" id="IPR037523">
    <property type="entry name" value="VOC_core"/>
</dbReference>
<proteinExistence type="predicted"/>
<dbReference type="InterPro" id="IPR051785">
    <property type="entry name" value="MMCE/EMCE_epimerase"/>
</dbReference>
<dbReference type="Gene3D" id="3.10.180.10">
    <property type="entry name" value="2,3-Dihydroxybiphenyl 1,2-Dioxygenase, domain 1"/>
    <property type="match status" value="1"/>
</dbReference>